<evidence type="ECO:0000256" key="4">
    <source>
        <dbReference type="ARBA" id="ARBA00022989"/>
    </source>
</evidence>
<evidence type="ECO:0000256" key="1">
    <source>
        <dbReference type="ARBA" id="ARBA00004651"/>
    </source>
</evidence>
<keyword evidence="9" id="KW-1185">Reference proteome</keyword>
<sequence>MDFWNSLWNIIWVIVSAFVFVAYLIALFSIVSDLFRDRELNGWWKALWLVLLIFVPFITSLVYLIARGQGMAERTHKAAVGNANAVEDYIRTVAQVSPSDEIVKAKALFDAGTINADEFEILRAQALSQAGKAAQTA</sequence>
<dbReference type="EMBL" id="JAGIOJ010000001">
    <property type="protein sequence ID" value="MBP2398622.1"/>
    <property type="molecule type" value="Genomic_DNA"/>
</dbReference>
<feature type="transmembrane region" description="Helical" evidence="6">
    <location>
        <begin position="7"/>
        <end position="31"/>
    </location>
</feature>
<evidence type="ECO:0000259" key="7">
    <source>
        <dbReference type="Pfam" id="PF13396"/>
    </source>
</evidence>
<name>A0ABS4XQR3_GLUPR</name>
<evidence type="ECO:0000256" key="5">
    <source>
        <dbReference type="ARBA" id="ARBA00023136"/>
    </source>
</evidence>
<organism evidence="8 9">
    <name type="scientific">Glutamicibacter protophormiae</name>
    <name type="common">Brevibacterium protophormiae</name>
    <dbReference type="NCBI Taxonomy" id="37930"/>
    <lineage>
        <taxon>Bacteria</taxon>
        <taxon>Bacillati</taxon>
        <taxon>Actinomycetota</taxon>
        <taxon>Actinomycetes</taxon>
        <taxon>Micrococcales</taxon>
        <taxon>Micrococcaceae</taxon>
        <taxon>Glutamicibacter</taxon>
    </lineage>
</organism>
<evidence type="ECO:0000313" key="8">
    <source>
        <dbReference type="EMBL" id="MBP2398622.1"/>
    </source>
</evidence>
<keyword evidence="5 6" id="KW-0472">Membrane</keyword>
<keyword evidence="4 6" id="KW-1133">Transmembrane helix</keyword>
<dbReference type="Proteomes" id="UP001195422">
    <property type="component" value="Unassembled WGS sequence"/>
</dbReference>
<dbReference type="Pfam" id="PF13396">
    <property type="entry name" value="PLDc_N"/>
    <property type="match status" value="1"/>
</dbReference>
<comment type="caution">
    <text evidence="8">The sequence shown here is derived from an EMBL/GenBank/DDBJ whole genome shotgun (WGS) entry which is preliminary data.</text>
</comment>
<evidence type="ECO:0000256" key="6">
    <source>
        <dbReference type="SAM" id="Phobius"/>
    </source>
</evidence>
<proteinExistence type="predicted"/>
<evidence type="ECO:0000256" key="3">
    <source>
        <dbReference type="ARBA" id="ARBA00022692"/>
    </source>
</evidence>
<evidence type="ECO:0000313" key="9">
    <source>
        <dbReference type="Proteomes" id="UP001195422"/>
    </source>
</evidence>
<dbReference type="InterPro" id="IPR027379">
    <property type="entry name" value="CLS_N"/>
</dbReference>
<feature type="transmembrane region" description="Helical" evidence="6">
    <location>
        <begin position="43"/>
        <end position="66"/>
    </location>
</feature>
<protein>
    <recommendedName>
        <fullName evidence="7">Cardiolipin synthase N-terminal domain-containing protein</fullName>
    </recommendedName>
</protein>
<dbReference type="RefSeq" id="WP_188947416.1">
    <property type="nucleotide sequence ID" value="NZ_BMPH01000003.1"/>
</dbReference>
<gene>
    <name evidence="8" type="ORF">JOF39_001703</name>
</gene>
<accession>A0ABS4XQR3</accession>
<comment type="subcellular location">
    <subcellularLocation>
        <location evidence="1">Cell membrane</location>
        <topology evidence="1">Multi-pass membrane protein</topology>
    </subcellularLocation>
</comment>
<reference evidence="8 9" key="1">
    <citation type="submission" date="2021-03" db="EMBL/GenBank/DDBJ databases">
        <title>Sequencing the genomes of 1000 actinobacteria strains.</title>
        <authorList>
            <person name="Klenk H.-P."/>
        </authorList>
    </citation>
    <scope>NUCLEOTIDE SEQUENCE [LARGE SCALE GENOMIC DNA]</scope>
    <source>
        <strain evidence="8 9">DSM 20168</strain>
    </source>
</reference>
<keyword evidence="2" id="KW-1003">Cell membrane</keyword>
<keyword evidence="3 6" id="KW-0812">Transmembrane</keyword>
<evidence type="ECO:0000256" key="2">
    <source>
        <dbReference type="ARBA" id="ARBA00022475"/>
    </source>
</evidence>
<feature type="domain" description="Cardiolipin synthase N-terminal" evidence="7">
    <location>
        <begin position="21"/>
        <end position="67"/>
    </location>
</feature>